<evidence type="ECO:0000256" key="6">
    <source>
        <dbReference type="SAM" id="MobiDB-lite"/>
    </source>
</evidence>
<gene>
    <name evidence="8" type="primary">4</name>
    <name evidence="8" type="ORF">PBI_TRINE_4</name>
</gene>
<evidence type="ECO:0000256" key="3">
    <source>
        <dbReference type="ARBA" id="ARBA00022801"/>
    </source>
</evidence>
<dbReference type="NCBIfam" id="TIGR01543">
    <property type="entry name" value="proheadase_HK97"/>
    <property type="match status" value="1"/>
</dbReference>
<evidence type="ECO:0000256" key="2">
    <source>
        <dbReference type="ARBA" id="ARBA00022670"/>
    </source>
</evidence>
<evidence type="ECO:0000256" key="4">
    <source>
        <dbReference type="ARBA" id="ARBA00022950"/>
    </source>
</evidence>
<evidence type="ECO:0000313" key="9">
    <source>
        <dbReference type="Proteomes" id="UP000250672"/>
    </source>
</evidence>
<name>A0A2Z4Q8U0_9CAUD</name>
<proteinExistence type="predicted"/>
<feature type="compositionally biased region" description="Acidic residues" evidence="6">
    <location>
        <begin position="222"/>
        <end position="231"/>
    </location>
</feature>
<dbReference type="RefSeq" id="YP_009803061.1">
    <property type="nucleotide sequence ID" value="NC_047991.1"/>
</dbReference>
<feature type="domain" description="Prohead serine protease" evidence="7">
    <location>
        <begin position="24"/>
        <end position="173"/>
    </location>
</feature>
<keyword evidence="4" id="KW-0118">Viral capsid assembly</keyword>
<evidence type="ECO:0000256" key="5">
    <source>
        <dbReference type="ARBA" id="ARBA00023045"/>
    </source>
</evidence>
<feature type="region of interest" description="Disordered" evidence="6">
    <location>
        <begin position="216"/>
        <end position="252"/>
    </location>
</feature>
<dbReference type="KEGG" id="vg:54993620"/>
<dbReference type="InterPro" id="IPR054613">
    <property type="entry name" value="Peptidase_S78_dom"/>
</dbReference>
<dbReference type="InterPro" id="IPR006433">
    <property type="entry name" value="Prohead_protease"/>
</dbReference>
<keyword evidence="1" id="KW-1188">Viral release from host cell</keyword>
<evidence type="ECO:0000256" key="1">
    <source>
        <dbReference type="ARBA" id="ARBA00022612"/>
    </source>
</evidence>
<dbReference type="GO" id="GO:0008233">
    <property type="term" value="F:peptidase activity"/>
    <property type="evidence" value="ECO:0007669"/>
    <property type="project" value="UniProtKB-KW"/>
</dbReference>
<organism evidence="8 9">
    <name type="scientific">Gordonia phage Trine</name>
    <dbReference type="NCBI Taxonomy" id="2201431"/>
    <lineage>
        <taxon>Viruses</taxon>
        <taxon>Duplodnaviria</taxon>
        <taxon>Heunggongvirae</taxon>
        <taxon>Uroviricota</taxon>
        <taxon>Caudoviricetes</taxon>
        <taxon>Trinevirus</taxon>
        <taxon>Trinevirus trine</taxon>
    </lineage>
</organism>
<dbReference type="Proteomes" id="UP000250672">
    <property type="component" value="Genome"/>
</dbReference>
<dbReference type="GeneID" id="54993620"/>
<accession>A0A2Z4Q8U0</accession>
<evidence type="ECO:0000259" key="7">
    <source>
        <dbReference type="Pfam" id="PF04586"/>
    </source>
</evidence>
<sequence length="309" mass="33034">MAEIKTVTIGKIKAGPESGLKKGQMIAYVSVFGNVDSYGDIVAKGAFANTLAEWRKSGRTIPLLYGHDMSNPHMNVGSVLSAEEDDRGLKILAEFDDDETAQKVYRLVKAGRLAELSFAFETVQQKILDPDTDKDLPAGAWRELQEVKLFECSVVPIGANPATEVVAVKGSLSMLERSAERAATDIKAGRTLSKANEESLREALEAVTAAKAKIETVLPSDAPEEDNEDDETKAAEVSSEERDAAPSADAAPIIGEEWTKALTAVVTEALETVLKAAGVTELPPPNAPEDAKADMLVTEIQLLELGPSE</sequence>
<keyword evidence="3" id="KW-0378">Hydrolase</keyword>
<keyword evidence="2 8" id="KW-0645">Protease</keyword>
<evidence type="ECO:0000313" key="8">
    <source>
        <dbReference type="EMBL" id="AWY06506.1"/>
    </source>
</evidence>
<dbReference type="GO" id="GO:0006508">
    <property type="term" value="P:proteolysis"/>
    <property type="evidence" value="ECO:0007669"/>
    <property type="project" value="UniProtKB-KW"/>
</dbReference>
<dbReference type="Pfam" id="PF04586">
    <property type="entry name" value="Peptidase_S78"/>
    <property type="match status" value="1"/>
</dbReference>
<dbReference type="GO" id="GO:0046797">
    <property type="term" value="P:viral procapsid maturation"/>
    <property type="evidence" value="ECO:0007669"/>
    <property type="project" value="UniProtKB-KW"/>
</dbReference>
<reference evidence="9" key="1">
    <citation type="submission" date="2018-04" db="EMBL/GenBank/DDBJ databases">
        <authorList>
            <person name="Go L.Y."/>
            <person name="Mitchell J.A."/>
        </authorList>
    </citation>
    <scope>NUCLEOTIDE SEQUENCE [LARGE SCALE GENOMIC DNA]</scope>
</reference>
<dbReference type="EMBL" id="MH271318">
    <property type="protein sequence ID" value="AWY06506.1"/>
    <property type="molecule type" value="Genomic_DNA"/>
</dbReference>
<protein>
    <submittedName>
        <fullName evidence="8">Capsid maturation protease</fullName>
    </submittedName>
</protein>
<keyword evidence="5" id="KW-1273">Viral capsid maturation</keyword>
<keyword evidence="9" id="KW-1185">Reference proteome</keyword>